<dbReference type="PANTHER" id="PTHR23050">
    <property type="entry name" value="CALCIUM BINDING PROTEIN"/>
    <property type="match status" value="1"/>
</dbReference>
<keyword evidence="2" id="KW-0106">Calcium</keyword>
<dbReference type="PROSITE" id="PS00018">
    <property type="entry name" value="EF_HAND_1"/>
    <property type="match status" value="2"/>
</dbReference>
<sequence>MGNIADEVRAEFARFDSDGDGLITVEEIHRVNAALGTRGLDRNEIELFVRSADSDGDGRIGLEEFVELVGGGRHEKE</sequence>
<protein>
    <recommendedName>
        <fullName evidence="3">EF-hand domain-containing protein</fullName>
    </recommendedName>
</protein>
<comment type="caution">
    <text evidence="4">The sequence shown here is derived from an EMBL/GenBank/DDBJ whole genome shotgun (WGS) entry which is preliminary data.</text>
</comment>
<feature type="domain" description="EF-hand" evidence="3">
    <location>
        <begin position="3"/>
        <end position="38"/>
    </location>
</feature>
<dbReference type="Proteomes" id="UP001501578">
    <property type="component" value="Unassembled WGS sequence"/>
</dbReference>
<evidence type="ECO:0000313" key="4">
    <source>
        <dbReference type="EMBL" id="GAA0945970.1"/>
    </source>
</evidence>
<evidence type="ECO:0000256" key="2">
    <source>
        <dbReference type="ARBA" id="ARBA00022837"/>
    </source>
</evidence>
<dbReference type="EMBL" id="BAAAHQ010000039">
    <property type="protein sequence ID" value="GAA0945970.1"/>
    <property type="molecule type" value="Genomic_DNA"/>
</dbReference>
<dbReference type="Pfam" id="PF13499">
    <property type="entry name" value="EF-hand_7"/>
    <property type="match status" value="1"/>
</dbReference>
<dbReference type="Gene3D" id="1.10.238.10">
    <property type="entry name" value="EF-hand"/>
    <property type="match status" value="1"/>
</dbReference>
<dbReference type="InterPro" id="IPR050145">
    <property type="entry name" value="Centrin_CML-like"/>
</dbReference>
<dbReference type="InterPro" id="IPR018247">
    <property type="entry name" value="EF_Hand_1_Ca_BS"/>
</dbReference>
<dbReference type="SMART" id="SM00054">
    <property type="entry name" value="EFh"/>
    <property type="match status" value="2"/>
</dbReference>
<accession>A0ABN1QQG6</accession>
<name>A0ABN1QQG6_9ACTN</name>
<evidence type="ECO:0000313" key="5">
    <source>
        <dbReference type="Proteomes" id="UP001501578"/>
    </source>
</evidence>
<feature type="domain" description="EF-hand" evidence="3">
    <location>
        <begin position="40"/>
        <end position="75"/>
    </location>
</feature>
<dbReference type="InterPro" id="IPR002048">
    <property type="entry name" value="EF_hand_dom"/>
</dbReference>
<dbReference type="InterPro" id="IPR011992">
    <property type="entry name" value="EF-hand-dom_pair"/>
</dbReference>
<dbReference type="RefSeq" id="WP_343953622.1">
    <property type="nucleotide sequence ID" value="NZ_BAAAHQ010000039.1"/>
</dbReference>
<gene>
    <name evidence="4" type="ORF">GCM10009560_61360</name>
</gene>
<organism evidence="4 5">
    <name type="scientific">Nonomuraea longicatena</name>
    <dbReference type="NCBI Taxonomy" id="83682"/>
    <lineage>
        <taxon>Bacteria</taxon>
        <taxon>Bacillati</taxon>
        <taxon>Actinomycetota</taxon>
        <taxon>Actinomycetes</taxon>
        <taxon>Streptosporangiales</taxon>
        <taxon>Streptosporangiaceae</taxon>
        <taxon>Nonomuraea</taxon>
    </lineage>
</organism>
<dbReference type="SUPFAM" id="SSF47473">
    <property type="entry name" value="EF-hand"/>
    <property type="match status" value="1"/>
</dbReference>
<keyword evidence="5" id="KW-1185">Reference proteome</keyword>
<keyword evidence="1" id="KW-0677">Repeat</keyword>
<evidence type="ECO:0000256" key="1">
    <source>
        <dbReference type="ARBA" id="ARBA00022737"/>
    </source>
</evidence>
<proteinExistence type="predicted"/>
<dbReference type="PROSITE" id="PS50222">
    <property type="entry name" value="EF_HAND_2"/>
    <property type="match status" value="2"/>
</dbReference>
<evidence type="ECO:0000259" key="3">
    <source>
        <dbReference type="PROSITE" id="PS50222"/>
    </source>
</evidence>
<reference evidence="4 5" key="1">
    <citation type="journal article" date="2019" name="Int. J. Syst. Evol. Microbiol.">
        <title>The Global Catalogue of Microorganisms (GCM) 10K type strain sequencing project: providing services to taxonomists for standard genome sequencing and annotation.</title>
        <authorList>
            <consortium name="The Broad Institute Genomics Platform"/>
            <consortium name="The Broad Institute Genome Sequencing Center for Infectious Disease"/>
            <person name="Wu L."/>
            <person name="Ma J."/>
        </authorList>
    </citation>
    <scope>NUCLEOTIDE SEQUENCE [LARGE SCALE GENOMIC DNA]</scope>
    <source>
        <strain evidence="4 5">JCM 11136</strain>
    </source>
</reference>
<dbReference type="CDD" id="cd00051">
    <property type="entry name" value="EFh"/>
    <property type="match status" value="1"/>
</dbReference>